<reference evidence="2" key="2">
    <citation type="submission" date="2020-10" db="UniProtKB">
        <authorList>
            <consortium name="WormBaseParasite"/>
        </authorList>
    </citation>
    <scope>IDENTIFICATION</scope>
</reference>
<dbReference type="Proteomes" id="UP000492821">
    <property type="component" value="Unassembled WGS sequence"/>
</dbReference>
<proteinExistence type="predicted"/>
<organism evidence="1 2">
    <name type="scientific">Panagrellus redivivus</name>
    <name type="common">Microworm</name>
    <dbReference type="NCBI Taxonomy" id="6233"/>
    <lineage>
        <taxon>Eukaryota</taxon>
        <taxon>Metazoa</taxon>
        <taxon>Ecdysozoa</taxon>
        <taxon>Nematoda</taxon>
        <taxon>Chromadorea</taxon>
        <taxon>Rhabditida</taxon>
        <taxon>Tylenchina</taxon>
        <taxon>Panagrolaimomorpha</taxon>
        <taxon>Panagrolaimoidea</taxon>
        <taxon>Panagrolaimidae</taxon>
        <taxon>Panagrellus</taxon>
    </lineage>
</organism>
<evidence type="ECO:0000313" key="1">
    <source>
        <dbReference type="Proteomes" id="UP000492821"/>
    </source>
</evidence>
<protein>
    <submittedName>
        <fullName evidence="2">Transcription termination factor 4, mitochondrial</fullName>
    </submittedName>
</protein>
<name>A0A7E4W7C3_PANRE</name>
<dbReference type="WBParaSite" id="Pan_g6961.t1">
    <property type="protein sequence ID" value="Pan_g6961.t1"/>
    <property type="gene ID" value="Pan_g6961"/>
</dbReference>
<evidence type="ECO:0000313" key="2">
    <source>
        <dbReference type="WBParaSite" id="Pan_g6961.t1"/>
    </source>
</evidence>
<sequence length="320" mass="38183">NYMQWRQYDVLVLTTNVEFGIHATCFTKMYKYAIQKYYKHFQMEAREKRSVIRIPVEFSYSYPCLTPFHPNVPRYFSAPEAFEHAKVCSYRWTKAKEYVAPHLHRIMEFPRGFKLNTPPQRYFEVLDEMTRFSHVNNLSLSHFALTMTTGNMLQKYCRPFVLKNLVLHSVNCKAINEEEFVHLLTEVLPARHYSFEGVKKLLPSHFSAKWLNHRVTLHCYVKFGFTEQELINFLTHPDAPQNRDTFQLHIVNLDFAPGFEQRLKRCSKEYCPTGFRKIILNTDVDADEQRRLQAASRQKFFHKQQEIIKRYRAEHPEEAV</sequence>
<reference evidence="1" key="1">
    <citation type="journal article" date="2013" name="Genetics">
        <title>The draft genome and transcriptome of Panagrellus redivivus are shaped by the harsh demands of a free-living lifestyle.</title>
        <authorList>
            <person name="Srinivasan J."/>
            <person name="Dillman A.R."/>
            <person name="Macchietto M.G."/>
            <person name="Heikkinen L."/>
            <person name="Lakso M."/>
            <person name="Fracchia K.M."/>
            <person name="Antoshechkin I."/>
            <person name="Mortazavi A."/>
            <person name="Wong G."/>
            <person name="Sternberg P.W."/>
        </authorList>
    </citation>
    <scope>NUCLEOTIDE SEQUENCE [LARGE SCALE GENOMIC DNA]</scope>
    <source>
        <strain evidence="1">MT8872</strain>
    </source>
</reference>
<dbReference type="AlphaFoldDB" id="A0A7E4W7C3"/>
<keyword evidence="1" id="KW-1185">Reference proteome</keyword>
<accession>A0A7E4W7C3</accession>